<reference evidence="3" key="1">
    <citation type="submission" date="2016-10" db="EMBL/GenBank/DDBJ databases">
        <authorList>
            <person name="Varghese N."/>
            <person name="Submissions S."/>
        </authorList>
    </citation>
    <scope>NUCLEOTIDE SEQUENCE [LARGE SCALE GENOMIC DNA]</scope>
    <source>
        <strain evidence="3">CGMCC 1.7655</strain>
    </source>
</reference>
<evidence type="ECO:0000313" key="2">
    <source>
        <dbReference type="EMBL" id="SDL36617.1"/>
    </source>
</evidence>
<evidence type="ECO:0000256" key="1">
    <source>
        <dbReference type="SAM" id="MobiDB-lite"/>
    </source>
</evidence>
<accession>A0A1G9JGA0</accession>
<gene>
    <name evidence="2" type="ORF">SAMN04487971_109126</name>
</gene>
<name>A0A1G9JGA0_9RHOB</name>
<protein>
    <submittedName>
        <fullName evidence="2">Uncharacterized protein</fullName>
    </submittedName>
</protein>
<dbReference type="EMBL" id="FNGE01000009">
    <property type="protein sequence ID" value="SDL36617.1"/>
    <property type="molecule type" value="Genomic_DNA"/>
</dbReference>
<evidence type="ECO:0000313" key="3">
    <source>
        <dbReference type="Proteomes" id="UP000199555"/>
    </source>
</evidence>
<keyword evidence="3" id="KW-1185">Reference proteome</keyword>
<sequence length="112" mass="12304">MTPLPLTPRDRVSPARPQMSFPPSGGRGRSRAAARRAHAWVGMPARRRDEFLTSWSRLMIASFGSVSECAEWAGVSEPCVRNWLEGFHRPCGDIVAQAALTLPDFARIIGEG</sequence>
<feature type="region of interest" description="Disordered" evidence="1">
    <location>
        <begin position="1"/>
        <end position="33"/>
    </location>
</feature>
<dbReference type="STRING" id="525640.SAMN04487971_109126"/>
<proteinExistence type="predicted"/>
<organism evidence="2 3">
    <name type="scientific">Paracoccus chinensis</name>
    <dbReference type="NCBI Taxonomy" id="525640"/>
    <lineage>
        <taxon>Bacteria</taxon>
        <taxon>Pseudomonadati</taxon>
        <taxon>Pseudomonadota</taxon>
        <taxon>Alphaproteobacteria</taxon>
        <taxon>Rhodobacterales</taxon>
        <taxon>Paracoccaceae</taxon>
        <taxon>Paracoccus</taxon>
    </lineage>
</organism>
<dbReference type="AlphaFoldDB" id="A0A1G9JGA0"/>
<dbReference type="Proteomes" id="UP000199555">
    <property type="component" value="Unassembled WGS sequence"/>
</dbReference>